<dbReference type="Proteomes" id="UP000051686">
    <property type="component" value="Unassembled WGS sequence"/>
</dbReference>
<comment type="caution">
    <text evidence="3">The sequence shown here is derived from an EMBL/GenBank/DDBJ whole genome shotgun (WGS) entry which is preliminary data.</text>
</comment>
<dbReference type="Pfam" id="PF13185">
    <property type="entry name" value="GAF_2"/>
    <property type="match status" value="1"/>
</dbReference>
<dbReference type="PANTHER" id="PTHR21021:SF15">
    <property type="entry name" value="FREE METHIONINE-R-SULFOXIDE REDUCTASE"/>
    <property type="match status" value="1"/>
</dbReference>
<dbReference type="FunFam" id="3.30.450.40:FF:000008">
    <property type="entry name" value="GAF domain-containing proteins"/>
    <property type="match status" value="1"/>
</dbReference>
<dbReference type="GO" id="GO:0005829">
    <property type="term" value="C:cytosol"/>
    <property type="evidence" value="ECO:0007669"/>
    <property type="project" value="TreeGrafter"/>
</dbReference>
<dbReference type="InterPro" id="IPR003018">
    <property type="entry name" value="GAF"/>
</dbReference>
<accession>A0A0R1M7R5</accession>
<dbReference type="Gene3D" id="3.30.450.40">
    <property type="match status" value="1"/>
</dbReference>
<evidence type="ECO:0000259" key="2">
    <source>
        <dbReference type="Pfam" id="PF13185"/>
    </source>
</evidence>
<comment type="similarity">
    <text evidence="1">Belongs to the free Met sulfoxide reductase family.</text>
</comment>
<dbReference type="PATRIC" id="fig|1423777.3.peg.1355"/>
<proteinExistence type="inferred from homology"/>
<organism evidence="3 4">
    <name type="scientific">Liquorilactobacillus oeni DSM 19972</name>
    <dbReference type="NCBI Taxonomy" id="1423777"/>
    <lineage>
        <taxon>Bacteria</taxon>
        <taxon>Bacillati</taxon>
        <taxon>Bacillota</taxon>
        <taxon>Bacilli</taxon>
        <taxon>Lactobacillales</taxon>
        <taxon>Lactobacillaceae</taxon>
        <taxon>Liquorilactobacillus</taxon>
    </lineage>
</organism>
<keyword evidence="4" id="KW-1185">Reference proteome</keyword>
<feature type="domain" description="GAF" evidence="2">
    <location>
        <begin position="41"/>
        <end position="143"/>
    </location>
</feature>
<dbReference type="InterPro" id="IPR029016">
    <property type="entry name" value="GAF-like_dom_sf"/>
</dbReference>
<dbReference type="SUPFAM" id="SSF55781">
    <property type="entry name" value="GAF domain-like"/>
    <property type="match status" value="1"/>
</dbReference>
<sequence>MKEDLLNRQLETLLANETNLIANLANASALLYHSLPEINWAGFYLYDEGKDELVLGPFQGNVACVRIQMGKGVCGNSFLEQKTLLIKDVSTFKGHIACDAASRSEIVIPLSKKGSRIGVLDIDSPKTARFKEEDRCRLERFAEILLKSC</sequence>
<name>A0A0R1M7R5_9LACO</name>
<gene>
    <name evidence="3" type="ORF">FD46_GL001310</name>
</gene>
<dbReference type="STRING" id="1423777.FD46_GL001310"/>
<dbReference type="PROSITE" id="PS01320">
    <property type="entry name" value="UPF0067"/>
    <property type="match status" value="1"/>
</dbReference>
<dbReference type="InterPro" id="IPR051330">
    <property type="entry name" value="Phosphatase_reg/MetRdx"/>
</dbReference>
<reference evidence="3 4" key="1">
    <citation type="journal article" date="2015" name="Genome Announc.">
        <title>Expanding the biotechnology potential of lactobacilli through comparative genomics of 213 strains and associated genera.</title>
        <authorList>
            <person name="Sun Z."/>
            <person name="Harris H.M."/>
            <person name="McCann A."/>
            <person name="Guo C."/>
            <person name="Argimon S."/>
            <person name="Zhang W."/>
            <person name="Yang X."/>
            <person name="Jeffery I.B."/>
            <person name="Cooney J.C."/>
            <person name="Kagawa T.F."/>
            <person name="Liu W."/>
            <person name="Song Y."/>
            <person name="Salvetti E."/>
            <person name="Wrobel A."/>
            <person name="Rasinkangas P."/>
            <person name="Parkhill J."/>
            <person name="Rea M.C."/>
            <person name="O'Sullivan O."/>
            <person name="Ritari J."/>
            <person name="Douillard F.P."/>
            <person name="Paul Ross R."/>
            <person name="Yang R."/>
            <person name="Briner A.E."/>
            <person name="Felis G.E."/>
            <person name="de Vos W.M."/>
            <person name="Barrangou R."/>
            <person name="Klaenhammer T.R."/>
            <person name="Caufield P.W."/>
            <person name="Cui Y."/>
            <person name="Zhang H."/>
            <person name="O'Toole P.W."/>
        </authorList>
    </citation>
    <scope>NUCLEOTIDE SEQUENCE [LARGE SCALE GENOMIC DNA]</scope>
    <source>
        <strain evidence="3 4">DSM 19972</strain>
    </source>
</reference>
<evidence type="ECO:0000313" key="3">
    <source>
        <dbReference type="EMBL" id="KRL04191.1"/>
    </source>
</evidence>
<dbReference type="RefSeq" id="WP_057896175.1">
    <property type="nucleotide sequence ID" value="NZ_AZEH01000039.1"/>
</dbReference>
<evidence type="ECO:0000256" key="1">
    <source>
        <dbReference type="ARBA" id="ARBA00038454"/>
    </source>
</evidence>
<dbReference type="GO" id="GO:0033745">
    <property type="term" value="F:L-methionine-(R)-S-oxide reductase activity"/>
    <property type="evidence" value="ECO:0007669"/>
    <property type="project" value="TreeGrafter"/>
</dbReference>
<dbReference type="PANTHER" id="PTHR21021">
    <property type="entry name" value="GAF/PUTATIVE CYTOSKELETAL PROTEIN"/>
    <property type="match status" value="1"/>
</dbReference>
<evidence type="ECO:0000313" key="4">
    <source>
        <dbReference type="Proteomes" id="UP000051686"/>
    </source>
</evidence>
<dbReference type="EMBL" id="AZEH01000039">
    <property type="protein sequence ID" value="KRL04191.1"/>
    <property type="molecule type" value="Genomic_DNA"/>
</dbReference>
<dbReference type="AlphaFoldDB" id="A0A0R1M7R5"/>
<protein>
    <submittedName>
        <fullName evidence="3">Protein YtsP</fullName>
    </submittedName>
</protein>
<dbReference type="InterPro" id="IPR000614">
    <property type="entry name" value="FRMsr_CS"/>
</dbReference>
<dbReference type="OrthoDB" id="9796252at2"/>